<gene>
    <name evidence="1" type="ORF">SFRICE_009350</name>
</gene>
<name>A0A2H1VUE9_SPOFR</name>
<dbReference type="AlphaFoldDB" id="A0A2H1VUE9"/>
<evidence type="ECO:0000313" key="1">
    <source>
        <dbReference type="EMBL" id="SOQ44469.1"/>
    </source>
</evidence>
<proteinExistence type="predicted"/>
<sequence length="107" mass="11872">MLEAHIYEQHSATHDAAIVALLLQYATLETAEARYKSVAGFLGVRNLRVVVQESGIEKIGKRIIGKSAITHTTKHNASVVSRRFSVRPWYHSGQADPFVSHGFPTLM</sequence>
<dbReference type="EMBL" id="ODYU01004511">
    <property type="protein sequence ID" value="SOQ44469.1"/>
    <property type="molecule type" value="Genomic_DNA"/>
</dbReference>
<reference evidence="1" key="1">
    <citation type="submission" date="2016-07" db="EMBL/GenBank/DDBJ databases">
        <authorList>
            <person name="Bretaudeau A."/>
        </authorList>
    </citation>
    <scope>NUCLEOTIDE SEQUENCE</scope>
    <source>
        <strain evidence="1">Rice</strain>
        <tissue evidence="1">Whole body</tissue>
    </source>
</reference>
<organism evidence="1">
    <name type="scientific">Spodoptera frugiperda</name>
    <name type="common">Fall armyworm</name>
    <dbReference type="NCBI Taxonomy" id="7108"/>
    <lineage>
        <taxon>Eukaryota</taxon>
        <taxon>Metazoa</taxon>
        <taxon>Ecdysozoa</taxon>
        <taxon>Arthropoda</taxon>
        <taxon>Hexapoda</taxon>
        <taxon>Insecta</taxon>
        <taxon>Pterygota</taxon>
        <taxon>Neoptera</taxon>
        <taxon>Endopterygota</taxon>
        <taxon>Lepidoptera</taxon>
        <taxon>Glossata</taxon>
        <taxon>Ditrysia</taxon>
        <taxon>Noctuoidea</taxon>
        <taxon>Noctuidae</taxon>
        <taxon>Amphipyrinae</taxon>
        <taxon>Spodoptera</taxon>
    </lineage>
</organism>
<accession>A0A2H1VUE9</accession>
<protein>
    <submittedName>
        <fullName evidence="1">SFRICE_009350</fullName>
    </submittedName>
</protein>